<organism evidence="3 4">
    <name type="scientific">Pontiella sulfatireligans</name>
    <dbReference type="NCBI Taxonomy" id="2750658"/>
    <lineage>
        <taxon>Bacteria</taxon>
        <taxon>Pseudomonadati</taxon>
        <taxon>Kiritimatiellota</taxon>
        <taxon>Kiritimatiellia</taxon>
        <taxon>Kiritimatiellales</taxon>
        <taxon>Pontiellaceae</taxon>
        <taxon>Pontiella</taxon>
    </lineage>
</organism>
<feature type="region of interest" description="Disordered" evidence="1">
    <location>
        <begin position="278"/>
        <end position="300"/>
    </location>
</feature>
<gene>
    <name evidence="3" type="ORF">SCARR_00148</name>
</gene>
<dbReference type="InterPro" id="IPR036278">
    <property type="entry name" value="Sialidase_sf"/>
</dbReference>
<reference evidence="3 4" key="1">
    <citation type="submission" date="2019-04" db="EMBL/GenBank/DDBJ databases">
        <authorList>
            <person name="Van Vliet M D."/>
        </authorList>
    </citation>
    <scope>NUCLEOTIDE SEQUENCE [LARGE SCALE GENOMIC DNA]</scope>
    <source>
        <strain evidence="3 4">F21</strain>
    </source>
</reference>
<feature type="signal peptide" evidence="2">
    <location>
        <begin position="1"/>
        <end position="26"/>
    </location>
</feature>
<sequence length="463" mass="52043">MHCIKNMKYLTLFTLMATTACMVANAAKPQKYNRSADPHAFTVFMKDGGWCWYQDPRVIAHDGKLFIGSVKGNDSGPALVGIYNLDQKKPIGTVLMQDNFDKDDHNSPVFHVRPDGSVLSVYAKHGRDVYHYYRISDPVDPMKWSEEYKHALVSSDPKDHVTYMNLMELKDEGKLYNFYRGINYNPTFETSTDSGKTWSDAVHFVQSEVGKRARPYARYVGNGIDTIHVSTTDAHPRNYGNSIYYFEFRDGKFFKADGTFIKDLKDGPVLPSQTEVVYHGTGPKGPKSPEAKAAKGKGGADSADGAAWTSSIMLDAEGHPHIGYTLYISRYDHRYRIASWDGTQWLDREVAFGGNNLHSGETSYTGLITIDPVDPTAVYIATDVNPTTGEDLDTQHEIYRAKIGLADDVSSIQWEAVTQNSPVMNIRPVIVRHGDKRIVLWNRGEFDGFKNYDLDTVGFVERK</sequence>
<dbReference type="Proteomes" id="UP000346198">
    <property type="component" value="Unassembled WGS sequence"/>
</dbReference>
<accession>A0A6C2UEY8</accession>
<evidence type="ECO:0008006" key="5">
    <source>
        <dbReference type="Google" id="ProtNLM"/>
    </source>
</evidence>
<dbReference type="CDD" id="cd15482">
    <property type="entry name" value="Sialidase_non-viral"/>
    <property type="match status" value="1"/>
</dbReference>
<keyword evidence="2" id="KW-0732">Signal</keyword>
<evidence type="ECO:0000256" key="1">
    <source>
        <dbReference type="SAM" id="MobiDB-lite"/>
    </source>
</evidence>
<evidence type="ECO:0000313" key="3">
    <source>
        <dbReference type="EMBL" id="VGO18097.1"/>
    </source>
</evidence>
<dbReference type="EMBL" id="CAAHFH010000001">
    <property type="protein sequence ID" value="VGO18097.1"/>
    <property type="molecule type" value="Genomic_DNA"/>
</dbReference>
<keyword evidence="4" id="KW-1185">Reference proteome</keyword>
<proteinExistence type="predicted"/>
<protein>
    <recommendedName>
        <fullName evidence="5">Sialidase domain-containing protein</fullName>
    </recommendedName>
</protein>
<dbReference type="Pfam" id="PF15892">
    <property type="entry name" value="BNR_4"/>
    <property type="match status" value="1"/>
</dbReference>
<evidence type="ECO:0000313" key="4">
    <source>
        <dbReference type="Proteomes" id="UP000346198"/>
    </source>
</evidence>
<name>A0A6C2UEY8_9BACT</name>
<evidence type="ECO:0000256" key="2">
    <source>
        <dbReference type="SAM" id="SignalP"/>
    </source>
</evidence>
<dbReference type="AlphaFoldDB" id="A0A6C2UEY8"/>
<dbReference type="SUPFAM" id="SSF50939">
    <property type="entry name" value="Sialidases"/>
    <property type="match status" value="1"/>
</dbReference>
<dbReference type="PROSITE" id="PS51257">
    <property type="entry name" value="PROKAR_LIPOPROTEIN"/>
    <property type="match status" value="1"/>
</dbReference>
<dbReference type="RefSeq" id="WP_222846114.1">
    <property type="nucleotide sequence ID" value="NZ_CAAHFH010000001.1"/>
</dbReference>
<feature type="chain" id="PRO_5025577172" description="Sialidase domain-containing protein" evidence="2">
    <location>
        <begin position="27"/>
        <end position="463"/>
    </location>
</feature>